<feature type="transmembrane region" description="Helical" evidence="4">
    <location>
        <begin position="7"/>
        <end position="25"/>
    </location>
</feature>
<accession>A0ABV5JGK6</accession>
<comment type="caution">
    <text evidence="5">The sequence shown here is derived from an EMBL/GenBank/DDBJ whole genome shotgun (WGS) entry which is preliminary data.</text>
</comment>
<feature type="transmembrane region" description="Helical" evidence="4">
    <location>
        <begin position="340"/>
        <end position="359"/>
    </location>
</feature>
<feature type="transmembrane region" description="Helical" evidence="4">
    <location>
        <begin position="157"/>
        <end position="179"/>
    </location>
</feature>
<dbReference type="PANTHER" id="PTHR11360">
    <property type="entry name" value="MONOCARBOXYLATE TRANSPORTER"/>
    <property type="match status" value="1"/>
</dbReference>
<proteinExistence type="predicted"/>
<feature type="transmembrane region" description="Helical" evidence="4">
    <location>
        <begin position="132"/>
        <end position="151"/>
    </location>
</feature>
<dbReference type="Proteomes" id="UP001589683">
    <property type="component" value="Unassembled WGS sequence"/>
</dbReference>
<feature type="transmembrane region" description="Helical" evidence="4">
    <location>
        <begin position="365"/>
        <end position="385"/>
    </location>
</feature>
<dbReference type="InterPro" id="IPR036259">
    <property type="entry name" value="MFS_trans_sf"/>
</dbReference>
<keyword evidence="1 4" id="KW-0812">Transmembrane</keyword>
<evidence type="ECO:0000313" key="6">
    <source>
        <dbReference type="Proteomes" id="UP001589683"/>
    </source>
</evidence>
<evidence type="ECO:0000256" key="4">
    <source>
        <dbReference type="SAM" id="Phobius"/>
    </source>
</evidence>
<evidence type="ECO:0000313" key="5">
    <source>
        <dbReference type="EMBL" id="MFB9232607.1"/>
    </source>
</evidence>
<keyword evidence="2 4" id="KW-1133">Transmembrane helix</keyword>
<keyword evidence="3 4" id="KW-0472">Membrane</keyword>
<feature type="transmembrane region" description="Helical" evidence="4">
    <location>
        <begin position="246"/>
        <end position="264"/>
    </location>
</feature>
<dbReference type="Pfam" id="PF07690">
    <property type="entry name" value="MFS_1"/>
    <property type="match status" value="1"/>
</dbReference>
<dbReference type="InterPro" id="IPR011701">
    <property type="entry name" value="MFS"/>
</dbReference>
<protein>
    <submittedName>
        <fullName evidence="5">MFS transporter</fullName>
    </submittedName>
</protein>
<dbReference type="PANTHER" id="PTHR11360:SF284">
    <property type="entry name" value="EG:103B4.3 PROTEIN-RELATED"/>
    <property type="match status" value="1"/>
</dbReference>
<evidence type="ECO:0000256" key="1">
    <source>
        <dbReference type="ARBA" id="ARBA00022692"/>
    </source>
</evidence>
<feature type="transmembrane region" description="Helical" evidence="4">
    <location>
        <begin position="276"/>
        <end position="294"/>
    </location>
</feature>
<reference evidence="5 6" key="1">
    <citation type="submission" date="2024-09" db="EMBL/GenBank/DDBJ databases">
        <authorList>
            <person name="Sun Q."/>
            <person name="Mori K."/>
        </authorList>
    </citation>
    <scope>NUCLEOTIDE SEQUENCE [LARGE SCALE GENOMIC DNA]</scope>
    <source>
        <strain evidence="5 6">CECT 8726</strain>
    </source>
</reference>
<feature type="transmembrane region" description="Helical" evidence="4">
    <location>
        <begin position="45"/>
        <end position="65"/>
    </location>
</feature>
<evidence type="ECO:0000256" key="3">
    <source>
        <dbReference type="ARBA" id="ARBA00023136"/>
    </source>
</evidence>
<dbReference type="Gene3D" id="1.20.1250.20">
    <property type="entry name" value="MFS general substrate transporter like domains"/>
    <property type="match status" value="1"/>
</dbReference>
<dbReference type="SUPFAM" id="SSF103473">
    <property type="entry name" value="MFS general substrate transporter"/>
    <property type="match status" value="1"/>
</dbReference>
<name>A0ABV5JGK6_9RHOB</name>
<gene>
    <name evidence="5" type="ORF">ACFFUT_12500</name>
</gene>
<organism evidence="5 6">
    <name type="scientific">Pseudohalocynthiibacter aestuariivivens</name>
    <dbReference type="NCBI Taxonomy" id="1591409"/>
    <lineage>
        <taxon>Bacteria</taxon>
        <taxon>Pseudomonadati</taxon>
        <taxon>Pseudomonadota</taxon>
        <taxon>Alphaproteobacteria</taxon>
        <taxon>Rhodobacterales</taxon>
        <taxon>Paracoccaceae</taxon>
        <taxon>Pseudohalocynthiibacter</taxon>
    </lineage>
</organism>
<keyword evidence="6" id="KW-1185">Reference proteome</keyword>
<feature type="transmembrane region" description="Helical" evidence="4">
    <location>
        <begin position="300"/>
        <end position="319"/>
    </location>
</feature>
<sequence length="391" mass="41913">MPKDRAILHLALGQTLVWAGLYYIFPASLLRWEQELGWSKTSLTAAITLAVLISAMLSPLTGRIIDKGRGPLMMAGSAFCGGIGLLFLSMVTELWQFYLVWAAIGMTMAGCLYEPCFALITRTRGEKAKSGIIFITLAAGFASTISFPVMHTLASQLGWRTATVMFGLMVILFVTPLLWSGARGLEQGRMDSTKNEEHETGKKDGFLKRPTFWFLAIGFASIALVHGATLHHLLPILDERGISGEMAVLAASFIGPMQVAGRLAMMASEKYTSHHGIAVVAFVLIGLSIVLLAVSGASPAFLSSFVILFAGAYGTVSILRPLITRDILGQRNFGAKSGALALPYLGGSATAPYLGSLIWERGGYDVMLIILTILTVIGCCSYLVAHRLSGS</sequence>
<feature type="transmembrane region" description="Helical" evidence="4">
    <location>
        <begin position="212"/>
        <end position="234"/>
    </location>
</feature>
<dbReference type="InterPro" id="IPR050327">
    <property type="entry name" value="Proton-linked_MCT"/>
</dbReference>
<feature type="transmembrane region" description="Helical" evidence="4">
    <location>
        <begin position="98"/>
        <end position="120"/>
    </location>
</feature>
<dbReference type="EMBL" id="JBHMEA010000040">
    <property type="protein sequence ID" value="MFB9232607.1"/>
    <property type="molecule type" value="Genomic_DNA"/>
</dbReference>
<feature type="transmembrane region" description="Helical" evidence="4">
    <location>
        <begin position="72"/>
        <end position="92"/>
    </location>
</feature>
<evidence type="ECO:0000256" key="2">
    <source>
        <dbReference type="ARBA" id="ARBA00022989"/>
    </source>
</evidence>
<dbReference type="RefSeq" id="WP_213891359.1">
    <property type="nucleotide sequence ID" value="NZ_JAGFNU010000025.1"/>
</dbReference>